<evidence type="ECO:0000313" key="7">
    <source>
        <dbReference type="EMBL" id="EKU94298.1"/>
    </source>
</evidence>
<sequence length="444" mass="50701">MYRKQEEIHMNYDNEPRQDILCIDVKSFFASVEAVERNLNPLDARICVVSRPNRQGGLVLASSPLIKAEYGVKTGTRVFDIPQEADIQIVEPRMALYLKKNLEILNIFRQFVSDQDLHPYSIDESFLNVSHSHRLFGTTYQIARTLQDKIWQEMGLVVTVGIGDNPLLAKLALDHQAKKKAISHYIAHWRYQDVPHTVWKIEDLADFWGIGSRTKAKLNKLGIETVYDLAQADLAKLKDRFGIIGQQLFFHAHGIDRTQLSDHYTPQSSSYSRNQILQKDYTDPYEIKVVIREMGEENTMRLRKHQQTAGLVKLTIGYSRDILAAGFSHQVTIEATDSSKKLQDYLVHIFDQYYDYQPVRVVNVTFGQIAPKQGVQLSLFEDNQDQVREEKKMAVIDHIKSRFGNTAILPANSLLDGSMAIYRDSLVGGHRAGDNPKKTESEGH</sequence>
<dbReference type="PANTHER" id="PTHR11076">
    <property type="entry name" value="DNA REPAIR POLYMERASE UMUC / TRANSFERASE FAMILY MEMBER"/>
    <property type="match status" value="1"/>
</dbReference>
<dbReference type="Pfam" id="PF21999">
    <property type="entry name" value="IMS_HHH_1"/>
    <property type="match status" value="1"/>
</dbReference>
<dbReference type="InterPro" id="IPR043502">
    <property type="entry name" value="DNA/RNA_pol_sf"/>
</dbReference>
<evidence type="ECO:0000256" key="1">
    <source>
        <dbReference type="ARBA" id="ARBA00010945"/>
    </source>
</evidence>
<dbReference type="PATRIC" id="fig|883081.3.peg.333"/>
<feature type="domain" description="UmuC" evidence="6">
    <location>
        <begin position="20"/>
        <end position="211"/>
    </location>
</feature>
<evidence type="ECO:0000256" key="3">
    <source>
        <dbReference type="ARBA" id="ARBA00022695"/>
    </source>
</evidence>
<keyword evidence="5" id="KW-0808">Transferase</keyword>
<evidence type="ECO:0000313" key="8">
    <source>
        <dbReference type="Proteomes" id="UP000009875"/>
    </source>
</evidence>
<dbReference type="GO" id="GO:0042276">
    <property type="term" value="P:error-prone translesion synthesis"/>
    <property type="evidence" value="ECO:0007669"/>
    <property type="project" value="TreeGrafter"/>
</dbReference>
<dbReference type="RefSeq" id="WP_003776692.1">
    <property type="nucleotide sequence ID" value="NZ_JH992957.1"/>
</dbReference>
<reference evidence="7 8" key="1">
    <citation type="submission" date="2012-09" db="EMBL/GenBank/DDBJ databases">
        <title>The Genome Sequence of Alloiococcus otitis ATCC 51267.</title>
        <authorList>
            <consortium name="The Broad Institute Genome Sequencing Platform"/>
            <person name="Earl A."/>
            <person name="Ward D."/>
            <person name="Feldgarden M."/>
            <person name="Gevers D."/>
            <person name="Huys G."/>
            <person name="Walker B."/>
            <person name="Young S.K."/>
            <person name="Zeng Q."/>
            <person name="Gargeya S."/>
            <person name="Fitzgerald M."/>
            <person name="Haas B."/>
            <person name="Abouelleil A."/>
            <person name="Alvarado L."/>
            <person name="Arachchi H.M."/>
            <person name="Berlin A.M."/>
            <person name="Chapman S.B."/>
            <person name="Goldberg J."/>
            <person name="Griggs A."/>
            <person name="Gujja S."/>
            <person name="Hansen M."/>
            <person name="Howarth C."/>
            <person name="Imamovic A."/>
            <person name="Larimer J."/>
            <person name="McCowen C."/>
            <person name="Montmayeur A."/>
            <person name="Murphy C."/>
            <person name="Neiman D."/>
            <person name="Pearson M."/>
            <person name="Priest M."/>
            <person name="Roberts A."/>
            <person name="Saif S."/>
            <person name="Shea T."/>
            <person name="Sisk P."/>
            <person name="Sykes S."/>
            <person name="Wortman J."/>
            <person name="Nusbaum C."/>
            <person name="Birren B."/>
        </authorList>
    </citation>
    <scope>NUCLEOTIDE SEQUENCE [LARGE SCALE GENOMIC DNA]</scope>
    <source>
        <strain evidence="7 8">ATCC 51267</strain>
    </source>
</reference>
<dbReference type="Pfam" id="PF11799">
    <property type="entry name" value="IMS_C"/>
    <property type="match status" value="1"/>
</dbReference>
<dbReference type="InterPro" id="IPR053848">
    <property type="entry name" value="IMS_HHH_1"/>
</dbReference>
<comment type="caution">
    <text evidence="7">The sequence shown here is derived from an EMBL/GenBank/DDBJ whole genome shotgun (WGS) entry which is preliminary data.</text>
</comment>
<keyword evidence="2" id="KW-0515">Mutator protein</keyword>
<dbReference type="STRING" id="883081.HMPREF9698_00330"/>
<dbReference type="InterPro" id="IPR050116">
    <property type="entry name" value="DNA_polymerase-Y"/>
</dbReference>
<evidence type="ECO:0000256" key="2">
    <source>
        <dbReference type="ARBA" id="ARBA00022457"/>
    </source>
</evidence>
<dbReference type="Proteomes" id="UP000009875">
    <property type="component" value="Unassembled WGS sequence"/>
</dbReference>
<accession>K9EC90</accession>
<evidence type="ECO:0000256" key="5">
    <source>
        <dbReference type="ARBA" id="ARBA00022932"/>
    </source>
</evidence>
<dbReference type="GO" id="GO:0006260">
    <property type="term" value="P:DNA replication"/>
    <property type="evidence" value="ECO:0007669"/>
    <property type="project" value="UniProtKB-KW"/>
</dbReference>
<keyword evidence="4" id="KW-0235">DNA replication</keyword>
<dbReference type="SUPFAM" id="SSF56672">
    <property type="entry name" value="DNA/RNA polymerases"/>
    <property type="match status" value="1"/>
</dbReference>
<dbReference type="InterPro" id="IPR001126">
    <property type="entry name" value="UmuC"/>
</dbReference>
<dbReference type="CDD" id="cd01700">
    <property type="entry name" value="PolY_Pol_V_umuC"/>
    <property type="match status" value="1"/>
</dbReference>
<dbReference type="Pfam" id="PF00817">
    <property type="entry name" value="IMS"/>
    <property type="match status" value="1"/>
</dbReference>
<protein>
    <recommendedName>
        <fullName evidence="6">UmuC domain-containing protein</fullName>
    </recommendedName>
</protein>
<dbReference type="SUPFAM" id="SSF100879">
    <property type="entry name" value="Lesion bypass DNA polymerase (Y-family), little finger domain"/>
    <property type="match status" value="1"/>
</dbReference>
<dbReference type="PROSITE" id="PS50173">
    <property type="entry name" value="UMUC"/>
    <property type="match status" value="1"/>
</dbReference>
<dbReference type="AlphaFoldDB" id="K9EC90"/>
<dbReference type="OrthoDB" id="9808813at2"/>
<keyword evidence="3" id="KW-0548">Nucleotidyltransferase</keyword>
<dbReference type="EMBL" id="AGXA01000004">
    <property type="protein sequence ID" value="EKU94298.1"/>
    <property type="molecule type" value="Genomic_DNA"/>
</dbReference>
<organism evidence="7 8">
    <name type="scientific">Alloiococcus otitis ATCC 51267</name>
    <dbReference type="NCBI Taxonomy" id="883081"/>
    <lineage>
        <taxon>Bacteria</taxon>
        <taxon>Bacillati</taxon>
        <taxon>Bacillota</taxon>
        <taxon>Bacilli</taxon>
        <taxon>Lactobacillales</taxon>
        <taxon>Carnobacteriaceae</taxon>
        <taxon>Alloiococcus</taxon>
    </lineage>
</organism>
<dbReference type="GO" id="GO:0009432">
    <property type="term" value="P:SOS response"/>
    <property type="evidence" value="ECO:0007669"/>
    <property type="project" value="TreeGrafter"/>
</dbReference>
<evidence type="ECO:0000256" key="4">
    <source>
        <dbReference type="ARBA" id="ARBA00022705"/>
    </source>
</evidence>
<dbReference type="GO" id="GO:0006281">
    <property type="term" value="P:DNA repair"/>
    <property type="evidence" value="ECO:0007669"/>
    <property type="project" value="InterPro"/>
</dbReference>
<dbReference type="GO" id="GO:0003684">
    <property type="term" value="F:damaged DNA binding"/>
    <property type="evidence" value="ECO:0007669"/>
    <property type="project" value="InterPro"/>
</dbReference>
<name>K9EC90_9LACT</name>
<dbReference type="eggNOG" id="COG0389">
    <property type="taxonomic scope" value="Bacteria"/>
</dbReference>
<dbReference type="GO" id="GO:0005829">
    <property type="term" value="C:cytosol"/>
    <property type="evidence" value="ECO:0007669"/>
    <property type="project" value="TreeGrafter"/>
</dbReference>
<dbReference type="Gene3D" id="3.30.70.270">
    <property type="match status" value="1"/>
</dbReference>
<evidence type="ECO:0000259" key="6">
    <source>
        <dbReference type="PROSITE" id="PS50173"/>
    </source>
</evidence>
<keyword evidence="5" id="KW-0239">DNA-directed DNA polymerase</keyword>
<comment type="similarity">
    <text evidence="1">Belongs to the DNA polymerase type-Y family.</text>
</comment>
<gene>
    <name evidence="7" type="ORF">HMPREF9698_00330</name>
</gene>
<dbReference type="GO" id="GO:0003887">
    <property type="term" value="F:DNA-directed DNA polymerase activity"/>
    <property type="evidence" value="ECO:0007669"/>
    <property type="project" value="UniProtKB-KW"/>
</dbReference>
<dbReference type="InterPro" id="IPR017961">
    <property type="entry name" value="DNA_pol_Y-fam_little_finger"/>
</dbReference>
<keyword evidence="8" id="KW-1185">Reference proteome</keyword>
<dbReference type="HOGENOM" id="CLU_012348_5_0_9"/>
<dbReference type="Gene3D" id="1.10.150.20">
    <property type="entry name" value="5' to 3' exonuclease, C-terminal subdomain"/>
    <property type="match status" value="1"/>
</dbReference>
<dbReference type="InterPro" id="IPR043128">
    <property type="entry name" value="Rev_trsase/Diguanyl_cyclase"/>
</dbReference>
<dbReference type="InterPro" id="IPR036775">
    <property type="entry name" value="DNA_pol_Y-fam_lit_finger_sf"/>
</dbReference>
<dbReference type="Gene3D" id="3.40.1170.60">
    <property type="match status" value="1"/>
</dbReference>
<proteinExistence type="inferred from homology"/>
<dbReference type="PANTHER" id="PTHR11076:SF35">
    <property type="entry name" value="DNA REPAIR PROTEIN HOMOLOG YOBH"/>
    <property type="match status" value="1"/>
</dbReference>